<evidence type="ECO:0000313" key="2">
    <source>
        <dbReference type="Proteomes" id="UP000009340"/>
    </source>
</evidence>
<dbReference type="EMBL" id="CAKW01000080">
    <property type="protein sequence ID" value="CCJ72864.1"/>
    <property type="molecule type" value="Genomic_DNA"/>
</dbReference>
<gene>
    <name evidence="1" type="ORF">BN137_2233</name>
</gene>
<dbReference type="AlphaFoldDB" id="K8AAS5"/>
<comment type="caution">
    <text evidence="1">The sequence shown here is derived from an EMBL/GenBank/DDBJ whole genome shotgun (WGS) entry which is preliminary data.</text>
</comment>
<organism evidence="1 2">
    <name type="scientific">Cronobacter condimenti 1330</name>
    <dbReference type="NCBI Taxonomy" id="1073999"/>
    <lineage>
        <taxon>Bacteria</taxon>
        <taxon>Pseudomonadati</taxon>
        <taxon>Pseudomonadota</taxon>
        <taxon>Gammaproteobacteria</taxon>
        <taxon>Enterobacterales</taxon>
        <taxon>Enterobacteriaceae</taxon>
        <taxon>Cronobacter</taxon>
    </lineage>
</organism>
<sequence>MVSGVNIKKRSNEKACEITHAVEENIKKATVKKRTGTRVIFYYAPKQCQNFTL</sequence>
<evidence type="ECO:0000313" key="1">
    <source>
        <dbReference type="EMBL" id="CCJ72864.1"/>
    </source>
</evidence>
<proteinExistence type="predicted"/>
<dbReference type="Proteomes" id="UP000009340">
    <property type="component" value="Unassembled WGS sequence"/>
</dbReference>
<accession>K8AAS5</accession>
<reference evidence="1" key="1">
    <citation type="submission" date="2012-07" db="EMBL/GenBank/DDBJ databases">
        <authorList>
            <person name="Cummings C."/>
        </authorList>
    </citation>
    <scope>NUCLEOTIDE SEQUENCE</scope>
    <source>
        <strain evidence="1">1330</strain>
    </source>
</reference>
<name>K8AAS5_9ENTR</name>
<protein>
    <submittedName>
        <fullName evidence="1">Uncharacterized protein</fullName>
    </submittedName>
</protein>